<feature type="non-terminal residue" evidence="1">
    <location>
        <position position="1"/>
    </location>
</feature>
<dbReference type="SUPFAM" id="SSF117281">
    <property type="entry name" value="Kelch motif"/>
    <property type="match status" value="2"/>
</dbReference>
<sequence length="382" mass="43245">MWTIAIEGGPRRVNHAAVELHGFIWSFGGYCSGERQSRDRPIDIHVLNPANYRWTPIEAQNEELLVPKERAIGPMSFEQEVFERAGLAMLGDGEWDGEGPPILQSTLPAHVPYPRYGHTVCAFGGKAYLWGGRNDDYGASHLLHQFDPETLKWTLVSTSGYPPPARDGHTAVVSGHRMYVFGGFEEELQRFSQDTYSFDFLTKTWSKLTTSGHPPIWRDFHTAVAINDKMYIYGGRRVYENKMFVFGGYQGTLNKHFNDLYSYDPESGVWAMLRPAGQFPCERRRQCTVVVDDKVYLFGGTMPVGVTIDNSATGLADLDDLHVFDFKPTLRTLCLLKVCTLRDTPEFKLLPRELRKDCENVCRANEVAMSTVDGWFRQLPAG</sequence>
<accession>A0AA36D9Y9</accession>
<reference evidence="1" key="1">
    <citation type="submission" date="2023-06" db="EMBL/GenBank/DDBJ databases">
        <authorList>
            <person name="Delattre M."/>
        </authorList>
    </citation>
    <scope>NUCLEOTIDE SEQUENCE</scope>
    <source>
        <strain evidence="1">AF72</strain>
    </source>
</reference>
<dbReference type="Proteomes" id="UP001177023">
    <property type="component" value="Unassembled WGS sequence"/>
</dbReference>
<dbReference type="Pfam" id="PF24681">
    <property type="entry name" value="Kelch_KLHDC2_KLHL20_DRC7"/>
    <property type="match status" value="2"/>
</dbReference>
<protein>
    <recommendedName>
        <fullName evidence="3">Kelch domain-containing protein 3</fullName>
    </recommendedName>
</protein>
<comment type="caution">
    <text evidence="1">The sequence shown here is derived from an EMBL/GenBank/DDBJ whole genome shotgun (WGS) entry which is preliminary data.</text>
</comment>
<name>A0AA36D9Y9_9BILA</name>
<dbReference type="GO" id="GO:0005737">
    <property type="term" value="C:cytoplasm"/>
    <property type="evidence" value="ECO:0007669"/>
    <property type="project" value="TreeGrafter"/>
</dbReference>
<evidence type="ECO:0000313" key="1">
    <source>
        <dbReference type="EMBL" id="CAJ0582460.1"/>
    </source>
</evidence>
<organism evidence="1 2">
    <name type="scientific">Mesorhabditis spiculigera</name>
    <dbReference type="NCBI Taxonomy" id="96644"/>
    <lineage>
        <taxon>Eukaryota</taxon>
        <taxon>Metazoa</taxon>
        <taxon>Ecdysozoa</taxon>
        <taxon>Nematoda</taxon>
        <taxon>Chromadorea</taxon>
        <taxon>Rhabditida</taxon>
        <taxon>Rhabditina</taxon>
        <taxon>Rhabditomorpha</taxon>
        <taxon>Rhabditoidea</taxon>
        <taxon>Rhabditidae</taxon>
        <taxon>Mesorhabditinae</taxon>
        <taxon>Mesorhabditis</taxon>
    </lineage>
</organism>
<dbReference type="EMBL" id="CATQJA010002664">
    <property type="protein sequence ID" value="CAJ0582460.1"/>
    <property type="molecule type" value="Genomic_DNA"/>
</dbReference>
<gene>
    <name evidence="1" type="ORF">MSPICULIGERA_LOCUS20591</name>
</gene>
<dbReference type="GO" id="GO:0003682">
    <property type="term" value="F:chromatin binding"/>
    <property type="evidence" value="ECO:0007669"/>
    <property type="project" value="InterPro"/>
</dbReference>
<evidence type="ECO:0000313" key="2">
    <source>
        <dbReference type="Proteomes" id="UP001177023"/>
    </source>
</evidence>
<evidence type="ECO:0008006" key="3">
    <source>
        <dbReference type="Google" id="ProtNLM"/>
    </source>
</evidence>
<dbReference type="PANTHER" id="PTHR46461">
    <property type="entry name" value="KELCH DOMAIN-CONTAINING PROTEIN 3"/>
    <property type="match status" value="1"/>
</dbReference>
<dbReference type="PANTHER" id="PTHR46461:SF1">
    <property type="entry name" value="KELCH DOMAIN-CONTAINING PROTEIN 3"/>
    <property type="match status" value="1"/>
</dbReference>
<dbReference type="InterPro" id="IPR015915">
    <property type="entry name" value="Kelch-typ_b-propeller"/>
</dbReference>
<dbReference type="Gene3D" id="2.120.10.80">
    <property type="entry name" value="Kelch-type beta propeller"/>
    <property type="match status" value="2"/>
</dbReference>
<proteinExistence type="predicted"/>
<dbReference type="InterPro" id="IPR052637">
    <property type="entry name" value="KLHDC3-like"/>
</dbReference>
<keyword evidence="2" id="KW-1185">Reference proteome</keyword>
<dbReference type="AlphaFoldDB" id="A0AA36D9Y9"/>